<feature type="domain" description="HTH gntR-type" evidence="4">
    <location>
        <begin position="6"/>
        <end position="74"/>
    </location>
</feature>
<keyword evidence="1" id="KW-0805">Transcription regulation</keyword>
<protein>
    <submittedName>
        <fullName evidence="5">Putative GntR family transcriptional regulator</fullName>
    </submittedName>
</protein>
<evidence type="ECO:0000313" key="6">
    <source>
        <dbReference type="Proteomes" id="UP000035720"/>
    </source>
</evidence>
<dbReference type="PANTHER" id="PTHR38445:SF10">
    <property type="entry name" value="GNTR-FAMILY TRANSCRIPTIONAL REGULATOR"/>
    <property type="match status" value="1"/>
</dbReference>
<keyword evidence="6" id="KW-1185">Reference proteome</keyword>
<dbReference type="SUPFAM" id="SSF46785">
    <property type="entry name" value="Winged helix' DNA-binding domain"/>
    <property type="match status" value="1"/>
</dbReference>
<dbReference type="STRING" id="1193518.BN13_100022"/>
<comment type="caution">
    <text evidence="5">The sequence shown here is derived from an EMBL/GenBank/DDBJ whole genome shotgun (WGS) entry which is preliminary data.</text>
</comment>
<dbReference type="Gene3D" id="1.10.10.10">
    <property type="entry name" value="Winged helix-like DNA-binding domain superfamily/Winged helix DNA-binding domain"/>
    <property type="match status" value="1"/>
</dbReference>
<gene>
    <name evidence="5" type="ORF">BN13_100022</name>
</gene>
<dbReference type="GO" id="GO:0003700">
    <property type="term" value="F:DNA-binding transcription factor activity"/>
    <property type="evidence" value="ECO:0007669"/>
    <property type="project" value="InterPro"/>
</dbReference>
<evidence type="ECO:0000259" key="4">
    <source>
        <dbReference type="PROSITE" id="PS50949"/>
    </source>
</evidence>
<dbReference type="InterPro" id="IPR000524">
    <property type="entry name" value="Tscrpt_reg_HTH_GntR"/>
</dbReference>
<accession>A0A077M9F8</accession>
<name>A0A077M9F8_9MICO</name>
<proteinExistence type="predicted"/>
<dbReference type="InterPro" id="IPR036388">
    <property type="entry name" value="WH-like_DNA-bd_sf"/>
</dbReference>
<dbReference type="SMART" id="SM00345">
    <property type="entry name" value="HTH_GNTR"/>
    <property type="match status" value="1"/>
</dbReference>
<dbReference type="AlphaFoldDB" id="A0A077M9F8"/>
<evidence type="ECO:0000256" key="3">
    <source>
        <dbReference type="ARBA" id="ARBA00023163"/>
    </source>
</evidence>
<dbReference type="RefSeq" id="WP_048544262.1">
    <property type="nucleotide sequence ID" value="NZ_HF571038.1"/>
</dbReference>
<keyword evidence="3" id="KW-0804">Transcription</keyword>
<dbReference type="CDD" id="cd07377">
    <property type="entry name" value="WHTH_GntR"/>
    <property type="match status" value="1"/>
</dbReference>
<reference evidence="5 6" key="1">
    <citation type="journal article" date="2013" name="ISME J.">
        <title>A metabolic model for members of the genus Tetrasphaera involved in enhanced biological phosphorus removal.</title>
        <authorList>
            <person name="Kristiansen R."/>
            <person name="Nguyen H.T.T."/>
            <person name="Saunders A.M."/>
            <person name="Nielsen J.L."/>
            <person name="Wimmer R."/>
            <person name="Le V.Q."/>
            <person name="McIlroy S.J."/>
            <person name="Petrovski S."/>
            <person name="Seviour R.J."/>
            <person name="Calteau A."/>
            <person name="Nielsen K.L."/>
            <person name="Nielsen P.H."/>
        </authorList>
    </citation>
    <scope>NUCLEOTIDE SEQUENCE [LARGE SCALE GENOMIC DNA]</scope>
    <source>
        <strain evidence="5 6">Ben 74</strain>
    </source>
</reference>
<evidence type="ECO:0000256" key="2">
    <source>
        <dbReference type="ARBA" id="ARBA00023125"/>
    </source>
</evidence>
<dbReference type="Proteomes" id="UP000035720">
    <property type="component" value="Unassembled WGS sequence"/>
</dbReference>
<dbReference type="Pfam" id="PF00392">
    <property type="entry name" value="GntR"/>
    <property type="match status" value="1"/>
</dbReference>
<dbReference type="PANTHER" id="PTHR38445">
    <property type="entry name" value="HTH-TYPE TRANSCRIPTIONAL REPRESSOR YTRA"/>
    <property type="match status" value="1"/>
</dbReference>
<dbReference type="GO" id="GO:0003677">
    <property type="term" value="F:DNA binding"/>
    <property type="evidence" value="ECO:0007669"/>
    <property type="project" value="UniProtKB-KW"/>
</dbReference>
<dbReference type="PROSITE" id="PS50949">
    <property type="entry name" value="HTH_GNTR"/>
    <property type="match status" value="1"/>
</dbReference>
<keyword evidence="2" id="KW-0238">DNA-binding</keyword>
<dbReference type="InterPro" id="IPR036390">
    <property type="entry name" value="WH_DNA-bd_sf"/>
</dbReference>
<sequence>MIDGPRPIFVELADAIADDILVGTYPPNAQVPSTNELAAHHRINPATAGKALNRLVDEGLLVKRRGLGMFVADNAPELLRKRRLDDFHDQFIAPLRTEAQRLGISDPELHALLDKDHS</sequence>
<dbReference type="EMBL" id="CAJC01000002">
    <property type="protein sequence ID" value="CCI51353.1"/>
    <property type="molecule type" value="Genomic_DNA"/>
</dbReference>
<evidence type="ECO:0000313" key="5">
    <source>
        <dbReference type="EMBL" id="CCI51353.1"/>
    </source>
</evidence>
<organism evidence="5 6">
    <name type="scientific">Nostocoides jenkinsii Ben 74</name>
    <dbReference type="NCBI Taxonomy" id="1193518"/>
    <lineage>
        <taxon>Bacteria</taxon>
        <taxon>Bacillati</taxon>
        <taxon>Actinomycetota</taxon>
        <taxon>Actinomycetes</taxon>
        <taxon>Micrococcales</taxon>
        <taxon>Intrasporangiaceae</taxon>
        <taxon>Nostocoides</taxon>
    </lineage>
</organism>
<evidence type="ECO:0000256" key="1">
    <source>
        <dbReference type="ARBA" id="ARBA00023015"/>
    </source>
</evidence>